<dbReference type="Proteomes" id="UP001150925">
    <property type="component" value="Unassembled WGS sequence"/>
</dbReference>
<dbReference type="PANTHER" id="PTHR38248:SF2">
    <property type="entry name" value="FUNK1 11"/>
    <property type="match status" value="1"/>
</dbReference>
<sequence>MVEMLTSTSSKLCSWDDSDSYQETSTEITDDIRNREMEHTIERKLQRDVPNLVSKVVGFEELGEYEKVAGKVEDLITLSTGYASTADDDKSPNQQKRRLCKNAAKWLNLGQKGSKTISEHTMYSCIIDYLFLVGMILAEKKRLLRSTTLQRLILPHAERDGRGDPVANICHDIVLRCCDIDVDVQQEYEPFKPDPNIPDDDYRSKKKRKVDKPKPTEGENLDKFRHRVKDVFGFVKVKKSPTDDAKLKTYAKLGWYVRSALNAQFDRNGMWTITVCGPFVRFILFTHSAVISSTRIDVRTVEGRKQFVEDYIRLSICPKYRVGYDPTKTWRPRYERWEVECFNTNRDKNKQGAKCPCASAYVAPKPIMSGGPLFGRRTRCHLASLTKRGKLEYVLKESWTEVDGTLNRVEMPNEVRIFNHIEETDRELETPLTENGIPKMVYGGTVCIRKEYVYGDTGDTGQWCYDTMSRYCGELKTNTGDDSNHNPSTEQRESAKPGNTDNVMKSVERVHQRLLLTPAGKSMTALHPYGTQPSSEVPIELTPGEATMLCGKVAYFFQRLFKIIYRLHEDYGIYHRDLSEGNVLVVETEITHPMNPNETLIVLLPLLIDLDHARRNDDDVTGEMLSRVGTLPFMSILNLAGRTDKLSFLDECESFLYLYLWKCVIGFSRHLIPPPDVRNEKLVHEWASHKPLDIIERTKRNHMHSRDTFTDVVKQLRPEFQRLRSFFHELRHALFTWEGGSGAIVTVVEKTTEKIATSSTNQGTGNTDLQGPASDLNIKAPVNPLLMELFPEPGDSSAPTPTAENVDPILKRFDHQQEVAKKFYTVVMFEYTTLSSSRTIVEG</sequence>
<dbReference type="Pfam" id="PF17667">
    <property type="entry name" value="Pkinase_fungal"/>
    <property type="match status" value="2"/>
</dbReference>
<comment type="caution">
    <text evidence="3">The sequence shown here is derived from an EMBL/GenBank/DDBJ whole genome shotgun (WGS) entry which is preliminary data.</text>
</comment>
<dbReference type="SUPFAM" id="SSF56112">
    <property type="entry name" value="Protein kinase-like (PK-like)"/>
    <property type="match status" value="1"/>
</dbReference>
<evidence type="ECO:0000259" key="2">
    <source>
        <dbReference type="Pfam" id="PF17667"/>
    </source>
</evidence>
<feature type="domain" description="Fungal-type protein kinase" evidence="2">
    <location>
        <begin position="221"/>
        <end position="524"/>
    </location>
</feature>
<reference evidence="3" key="1">
    <citation type="submission" date="2022-07" db="EMBL/GenBank/DDBJ databases">
        <title>Phylogenomic reconstructions and comparative analyses of Kickxellomycotina fungi.</title>
        <authorList>
            <person name="Reynolds N.K."/>
            <person name="Stajich J.E."/>
            <person name="Barry K."/>
            <person name="Grigoriev I.V."/>
            <person name="Crous P."/>
            <person name="Smith M.E."/>
        </authorList>
    </citation>
    <scope>NUCLEOTIDE SEQUENCE</scope>
    <source>
        <strain evidence="3">RSA 1196</strain>
    </source>
</reference>
<organism evidence="3 4">
    <name type="scientific">Dispira parvispora</name>
    <dbReference type="NCBI Taxonomy" id="1520584"/>
    <lineage>
        <taxon>Eukaryota</taxon>
        <taxon>Fungi</taxon>
        <taxon>Fungi incertae sedis</taxon>
        <taxon>Zoopagomycota</taxon>
        <taxon>Kickxellomycotina</taxon>
        <taxon>Dimargaritomycetes</taxon>
        <taxon>Dimargaritales</taxon>
        <taxon>Dimargaritaceae</taxon>
        <taxon>Dispira</taxon>
    </lineage>
</organism>
<feature type="domain" description="Fungal-type protein kinase" evidence="2">
    <location>
        <begin position="565"/>
        <end position="663"/>
    </location>
</feature>
<dbReference type="PANTHER" id="PTHR38248">
    <property type="entry name" value="FUNK1 6"/>
    <property type="match status" value="1"/>
</dbReference>
<accession>A0A9W8B005</accession>
<feature type="compositionally biased region" description="Polar residues" evidence="1">
    <location>
        <begin position="477"/>
        <end position="489"/>
    </location>
</feature>
<feature type="region of interest" description="Disordered" evidence="1">
    <location>
        <begin position="189"/>
        <end position="220"/>
    </location>
</feature>
<evidence type="ECO:0000313" key="4">
    <source>
        <dbReference type="Proteomes" id="UP001150925"/>
    </source>
</evidence>
<dbReference type="PROSITE" id="PS00109">
    <property type="entry name" value="PROTEIN_KINASE_TYR"/>
    <property type="match status" value="1"/>
</dbReference>
<gene>
    <name evidence="3" type="ORF">IWQ62_000485</name>
</gene>
<evidence type="ECO:0000256" key="1">
    <source>
        <dbReference type="SAM" id="MobiDB-lite"/>
    </source>
</evidence>
<dbReference type="GO" id="GO:0004672">
    <property type="term" value="F:protein kinase activity"/>
    <property type="evidence" value="ECO:0007669"/>
    <property type="project" value="InterPro"/>
</dbReference>
<protein>
    <recommendedName>
        <fullName evidence="2">Fungal-type protein kinase domain-containing protein</fullName>
    </recommendedName>
</protein>
<dbReference type="InterPro" id="IPR040976">
    <property type="entry name" value="Pkinase_fungal"/>
</dbReference>
<dbReference type="EMBL" id="JANBPY010000035">
    <property type="protein sequence ID" value="KAJ1969658.1"/>
    <property type="molecule type" value="Genomic_DNA"/>
</dbReference>
<feature type="region of interest" description="Disordered" evidence="1">
    <location>
        <begin position="477"/>
        <end position="503"/>
    </location>
</feature>
<dbReference type="Gene3D" id="1.10.510.10">
    <property type="entry name" value="Transferase(Phosphotransferase) domain 1"/>
    <property type="match status" value="1"/>
</dbReference>
<dbReference type="InterPro" id="IPR008266">
    <property type="entry name" value="Tyr_kinase_AS"/>
</dbReference>
<evidence type="ECO:0000313" key="3">
    <source>
        <dbReference type="EMBL" id="KAJ1969658.1"/>
    </source>
</evidence>
<dbReference type="InterPro" id="IPR011009">
    <property type="entry name" value="Kinase-like_dom_sf"/>
</dbReference>
<proteinExistence type="predicted"/>
<keyword evidence="4" id="KW-1185">Reference proteome</keyword>
<dbReference type="AlphaFoldDB" id="A0A9W8B005"/>
<dbReference type="OrthoDB" id="5584477at2759"/>
<name>A0A9W8B005_9FUNG</name>